<comment type="caution">
    <text evidence="1">The sequence shown here is derived from an EMBL/GenBank/DDBJ whole genome shotgun (WGS) entry which is preliminary data.</text>
</comment>
<organism evidence="1 2">
    <name type="scientific">Helianthus annuus</name>
    <name type="common">Common sunflower</name>
    <dbReference type="NCBI Taxonomy" id="4232"/>
    <lineage>
        <taxon>Eukaryota</taxon>
        <taxon>Viridiplantae</taxon>
        <taxon>Streptophyta</taxon>
        <taxon>Embryophyta</taxon>
        <taxon>Tracheophyta</taxon>
        <taxon>Spermatophyta</taxon>
        <taxon>Magnoliopsida</taxon>
        <taxon>eudicotyledons</taxon>
        <taxon>Gunneridae</taxon>
        <taxon>Pentapetalae</taxon>
        <taxon>asterids</taxon>
        <taxon>campanulids</taxon>
        <taxon>Asterales</taxon>
        <taxon>Asteraceae</taxon>
        <taxon>Asteroideae</taxon>
        <taxon>Heliantheae alliance</taxon>
        <taxon>Heliantheae</taxon>
        <taxon>Helianthus</taxon>
    </lineage>
</organism>
<name>A0A9K3P166_HELAN</name>
<dbReference type="EMBL" id="MNCJ02000316">
    <property type="protein sequence ID" value="KAF5820852.1"/>
    <property type="molecule type" value="Genomic_DNA"/>
</dbReference>
<dbReference type="AntiFam" id="ANF00235">
    <property type="entry name" value="Shadow ORF (opposite ycf24)"/>
</dbReference>
<gene>
    <name evidence="1" type="ORF">HanXRQr2_Chr01g0006911</name>
</gene>
<reference evidence="1" key="1">
    <citation type="journal article" date="2017" name="Nature">
        <title>The sunflower genome provides insights into oil metabolism, flowering and Asterid evolution.</title>
        <authorList>
            <person name="Badouin H."/>
            <person name="Gouzy J."/>
            <person name="Grassa C.J."/>
            <person name="Murat F."/>
            <person name="Staton S.E."/>
            <person name="Cottret L."/>
            <person name="Lelandais-Briere C."/>
            <person name="Owens G.L."/>
            <person name="Carrere S."/>
            <person name="Mayjonade B."/>
            <person name="Legrand L."/>
            <person name="Gill N."/>
            <person name="Kane N.C."/>
            <person name="Bowers J.E."/>
            <person name="Hubner S."/>
            <person name="Bellec A."/>
            <person name="Berard A."/>
            <person name="Berges H."/>
            <person name="Blanchet N."/>
            <person name="Boniface M.C."/>
            <person name="Brunel D."/>
            <person name="Catrice O."/>
            <person name="Chaidir N."/>
            <person name="Claudel C."/>
            <person name="Donnadieu C."/>
            <person name="Faraut T."/>
            <person name="Fievet G."/>
            <person name="Helmstetter N."/>
            <person name="King M."/>
            <person name="Knapp S.J."/>
            <person name="Lai Z."/>
            <person name="Le Paslier M.C."/>
            <person name="Lippi Y."/>
            <person name="Lorenzon L."/>
            <person name="Mandel J.R."/>
            <person name="Marage G."/>
            <person name="Marchand G."/>
            <person name="Marquand E."/>
            <person name="Bret-Mestries E."/>
            <person name="Morien E."/>
            <person name="Nambeesan S."/>
            <person name="Nguyen T."/>
            <person name="Pegot-Espagnet P."/>
            <person name="Pouilly N."/>
            <person name="Raftis F."/>
            <person name="Sallet E."/>
            <person name="Schiex T."/>
            <person name="Thomas J."/>
            <person name="Vandecasteele C."/>
            <person name="Vares D."/>
            <person name="Vear F."/>
            <person name="Vautrin S."/>
            <person name="Crespi M."/>
            <person name="Mangin B."/>
            <person name="Burke J.M."/>
            <person name="Salse J."/>
            <person name="Munos S."/>
            <person name="Vincourt P."/>
            <person name="Rieseberg L.H."/>
            <person name="Langlade N.B."/>
        </authorList>
    </citation>
    <scope>NUCLEOTIDE SEQUENCE</scope>
    <source>
        <tissue evidence="1">Leaves</tissue>
    </source>
</reference>
<proteinExistence type="predicted"/>
<keyword evidence="2" id="KW-1185">Reference proteome</keyword>
<sequence>MNHLCTRIRLLVVISQRNRIKLTNRIITLQHNTRVLPSNRRPRFHLGPRNLGFSTRTETPFRHKIINPTSSIFIPSIPILHRRVLDLSPLVTMKFHHSSMKLIRVIRRGRTPL</sequence>
<protein>
    <submittedName>
        <fullName evidence="1">Uncharacterized protein</fullName>
    </submittedName>
</protein>
<reference evidence="1" key="2">
    <citation type="submission" date="2020-06" db="EMBL/GenBank/DDBJ databases">
        <title>Helianthus annuus Genome sequencing and assembly Release 2.</title>
        <authorList>
            <person name="Gouzy J."/>
            <person name="Langlade N."/>
            <person name="Munos S."/>
        </authorList>
    </citation>
    <scope>NUCLEOTIDE SEQUENCE</scope>
    <source>
        <tissue evidence="1">Leaves</tissue>
    </source>
</reference>
<evidence type="ECO:0000313" key="2">
    <source>
        <dbReference type="Proteomes" id="UP000215914"/>
    </source>
</evidence>
<dbReference type="Gramene" id="mRNA:HanXRQr2_Chr01g0006911">
    <property type="protein sequence ID" value="CDS:HanXRQr2_Chr01g0006911.1"/>
    <property type="gene ID" value="HanXRQr2_Chr01g0006911"/>
</dbReference>
<evidence type="ECO:0000313" key="1">
    <source>
        <dbReference type="EMBL" id="KAF5820852.1"/>
    </source>
</evidence>
<accession>A0A9K3P166</accession>
<dbReference type="AlphaFoldDB" id="A0A9K3P166"/>
<dbReference type="Proteomes" id="UP000215914">
    <property type="component" value="Unassembled WGS sequence"/>
</dbReference>